<dbReference type="Proteomes" id="UP001168821">
    <property type="component" value="Unassembled WGS sequence"/>
</dbReference>
<keyword evidence="4" id="KW-1185">Reference proteome</keyword>
<organism evidence="3 4">
    <name type="scientific">Zophobas morio</name>
    <dbReference type="NCBI Taxonomy" id="2755281"/>
    <lineage>
        <taxon>Eukaryota</taxon>
        <taxon>Metazoa</taxon>
        <taxon>Ecdysozoa</taxon>
        <taxon>Arthropoda</taxon>
        <taxon>Hexapoda</taxon>
        <taxon>Insecta</taxon>
        <taxon>Pterygota</taxon>
        <taxon>Neoptera</taxon>
        <taxon>Endopterygota</taxon>
        <taxon>Coleoptera</taxon>
        <taxon>Polyphaga</taxon>
        <taxon>Cucujiformia</taxon>
        <taxon>Tenebrionidae</taxon>
        <taxon>Zophobas</taxon>
    </lineage>
</organism>
<keyword evidence="1" id="KW-0812">Transmembrane</keyword>
<keyword evidence="1" id="KW-0472">Membrane</keyword>
<evidence type="ECO:0000256" key="2">
    <source>
        <dbReference type="SAM" id="SignalP"/>
    </source>
</evidence>
<feature type="transmembrane region" description="Helical" evidence="1">
    <location>
        <begin position="408"/>
        <end position="427"/>
    </location>
</feature>
<evidence type="ECO:0000313" key="3">
    <source>
        <dbReference type="EMBL" id="KAJ3653147.1"/>
    </source>
</evidence>
<dbReference type="EMBL" id="JALNTZ010000005">
    <property type="protein sequence ID" value="KAJ3653147.1"/>
    <property type="molecule type" value="Genomic_DNA"/>
</dbReference>
<dbReference type="Gene3D" id="2.170.300.10">
    <property type="entry name" value="Tie2 ligand-binding domain superfamily"/>
    <property type="match status" value="1"/>
</dbReference>
<comment type="caution">
    <text evidence="3">The sequence shown here is derived from an EMBL/GenBank/DDBJ whole genome shotgun (WGS) entry which is preliminary data.</text>
</comment>
<evidence type="ECO:0008006" key="5">
    <source>
        <dbReference type="Google" id="ProtNLM"/>
    </source>
</evidence>
<reference evidence="3" key="1">
    <citation type="journal article" date="2023" name="G3 (Bethesda)">
        <title>Whole genome assemblies of Zophobas morio and Tenebrio molitor.</title>
        <authorList>
            <person name="Kaur S."/>
            <person name="Stinson S.A."/>
            <person name="diCenzo G.C."/>
        </authorList>
    </citation>
    <scope>NUCLEOTIDE SEQUENCE</scope>
    <source>
        <strain evidence="3">QUZm001</strain>
    </source>
</reference>
<evidence type="ECO:0000313" key="4">
    <source>
        <dbReference type="Proteomes" id="UP001168821"/>
    </source>
</evidence>
<protein>
    <recommendedName>
        <fullName evidence="5">EGF-like domain-containing protein</fullName>
    </recommendedName>
</protein>
<dbReference type="AlphaFoldDB" id="A0AA38IBF7"/>
<feature type="signal peptide" evidence="2">
    <location>
        <begin position="1"/>
        <end position="20"/>
    </location>
</feature>
<name>A0AA38IBF7_9CUCU</name>
<feature type="chain" id="PRO_5041452785" description="EGF-like domain-containing protein" evidence="2">
    <location>
        <begin position="21"/>
        <end position="477"/>
    </location>
</feature>
<gene>
    <name evidence="3" type="ORF">Zmor_019056</name>
</gene>
<keyword evidence="1" id="KW-1133">Transmembrane helix</keyword>
<sequence length="477" mass="54746">MKLFNIVILYSVLCVTTTSASSWLRNKTHIYCPALEGTPYVTPPTNESKTWVDFSKMGNWTGDWNITKNSTSSIGPVVDMRWRYFDIQQNKTITMELFQNTSLSISAPFENKLFIVTDLDNEESQKFEISRSTNQWLHYTFVWEKNCLKLYENGKSEPLNSWNLPVDQVTDVKIISEQDILWKLHDYEYKSANMVTKDEPTTLTLNNEASCLAINTILCPTCYLAVFHNSVNIINITSNTNSTTMKTWKSDILKKEFKEHDKITFFRRKTDNNTTDGFWDFDVSFCLPDFALYIANPSTNNYTCHTLNEDANPPRNNNNNDIVFCEEPGKLGRDCQTNCSEILGPNYPNCEGHQLCTNETCVCPWGHTGKNCTEDCKDGNWGLDCKRNCTECGNCDKKSGKCLHQRQITILMIIVGICSFIVLCVFYTRKHLYQHYVAVSKSGLDIVVKQGTTWITGRRVQYLDSKEGSHQKFLGQY</sequence>
<accession>A0AA38IBF7</accession>
<keyword evidence="2" id="KW-0732">Signal</keyword>
<evidence type="ECO:0000256" key="1">
    <source>
        <dbReference type="SAM" id="Phobius"/>
    </source>
</evidence>
<proteinExistence type="predicted"/>